<dbReference type="InterPro" id="IPR008136">
    <property type="entry name" value="CinA_C"/>
</dbReference>
<protein>
    <recommendedName>
        <fullName evidence="1">Putative competence-damage inducible protein</fullName>
    </recommendedName>
</protein>
<dbReference type="Gene3D" id="3.90.950.20">
    <property type="entry name" value="CinA-like"/>
    <property type="match status" value="1"/>
</dbReference>
<dbReference type="HAMAP" id="MF_00226_B">
    <property type="entry name" value="CinA_B"/>
    <property type="match status" value="1"/>
</dbReference>
<comment type="caution">
    <text evidence="3">The sequence shown here is derived from an EMBL/GenBank/DDBJ whole genome shotgun (WGS) entry which is preliminary data.</text>
</comment>
<dbReference type="NCBIfam" id="TIGR00200">
    <property type="entry name" value="cinA_nterm"/>
    <property type="match status" value="1"/>
</dbReference>
<dbReference type="PANTHER" id="PTHR13939">
    <property type="entry name" value="NICOTINAMIDE-NUCLEOTIDE AMIDOHYDROLASE PNCC"/>
    <property type="match status" value="1"/>
</dbReference>
<comment type="similarity">
    <text evidence="1">Belongs to the CinA family.</text>
</comment>
<evidence type="ECO:0000256" key="1">
    <source>
        <dbReference type="HAMAP-Rule" id="MF_00226"/>
    </source>
</evidence>
<dbReference type="NCBIfam" id="TIGR00199">
    <property type="entry name" value="PncC_domain"/>
    <property type="match status" value="1"/>
</dbReference>
<dbReference type="SUPFAM" id="SSF142433">
    <property type="entry name" value="CinA-like"/>
    <property type="match status" value="1"/>
</dbReference>
<dbReference type="PIRSF" id="PIRSF006728">
    <property type="entry name" value="CinA"/>
    <property type="match status" value="1"/>
</dbReference>
<keyword evidence="4" id="KW-1185">Reference proteome</keyword>
<dbReference type="AlphaFoldDB" id="A0A9X4JV18"/>
<dbReference type="Pfam" id="PF18146">
    <property type="entry name" value="CinA_KH"/>
    <property type="match status" value="1"/>
</dbReference>
<name>A0A9X4JV18_9FIRM</name>
<dbReference type="InterPro" id="IPR001453">
    <property type="entry name" value="MoaB/Mog_dom"/>
</dbReference>
<dbReference type="Gene3D" id="3.30.70.2860">
    <property type="match status" value="1"/>
</dbReference>
<feature type="domain" description="MoaB/Mog" evidence="2">
    <location>
        <begin position="4"/>
        <end position="171"/>
    </location>
</feature>
<dbReference type="InterPro" id="IPR050101">
    <property type="entry name" value="CinA"/>
</dbReference>
<dbReference type="InterPro" id="IPR036425">
    <property type="entry name" value="MoaB/Mog-like_dom_sf"/>
</dbReference>
<dbReference type="InterPro" id="IPR036653">
    <property type="entry name" value="CinA-like_C"/>
</dbReference>
<dbReference type="NCBIfam" id="TIGR00177">
    <property type="entry name" value="molyb_syn"/>
    <property type="match status" value="1"/>
</dbReference>
<dbReference type="InterPro" id="IPR008135">
    <property type="entry name" value="Competence-induced_CinA"/>
</dbReference>
<dbReference type="Gene3D" id="3.40.980.10">
    <property type="entry name" value="MoaB/Mog-like domain"/>
    <property type="match status" value="1"/>
</dbReference>
<dbReference type="Pfam" id="PF00994">
    <property type="entry name" value="MoCF_biosynth"/>
    <property type="match status" value="1"/>
</dbReference>
<dbReference type="EMBL" id="JAKOAV010000004">
    <property type="protein sequence ID" value="MDF9407436.1"/>
    <property type="molecule type" value="Genomic_DNA"/>
</dbReference>
<proteinExistence type="inferred from homology"/>
<dbReference type="PANTHER" id="PTHR13939:SF0">
    <property type="entry name" value="NMN AMIDOHYDROLASE-LIKE PROTEIN YFAY"/>
    <property type="match status" value="1"/>
</dbReference>
<gene>
    <name evidence="1" type="primary">cinA</name>
    <name evidence="3" type="ORF">L7E55_03515</name>
</gene>
<reference evidence="3" key="1">
    <citation type="submission" date="2022-02" db="EMBL/GenBank/DDBJ databases">
        <authorList>
            <person name="Leng L."/>
        </authorList>
    </citation>
    <scope>NUCLEOTIDE SEQUENCE</scope>
    <source>
        <strain evidence="3">JI</strain>
    </source>
</reference>
<organism evidence="3 4">
    <name type="scientific">Pelotomaculum isophthalicicum JI</name>
    <dbReference type="NCBI Taxonomy" id="947010"/>
    <lineage>
        <taxon>Bacteria</taxon>
        <taxon>Bacillati</taxon>
        <taxon>Bacillota</taxon>
        <taxon>Clostridia</taxon>
        <taxon>Eubacteriales</taxon>
        <taxon>Desulfotomaculaceae</taxon>
        <taxon>Pelotomaculum</taxon>
    </lineage>
</organism>
<sequence>MKAELIFTGSELTQGRIVNSHAQYLGRWLSELNFDVALHITVGDHFERLEQVVRQALERSDLILITGGLGPTTDDLTKDTVAHVLGLPLVLDEKSLDGIRNFFDRRGMTMPESNIRQAYIPQGATILPNKRGTAPGILIEKGNKIIALLPGPPHELTAMFEDTLMPILSQKAGSGAVTRFKAIKVTGISESAVQDLIKDLGGQGNPGITYLASPGQVQVRITAQAASAEQAEKMVEELSEKVSCRLKDYIFGYGDENIEVIVGKQLLDKGMSIGVAESCTSGLIAARLTDIPGSSAYFIGGVAAYSNEVKKAILGVAPDIIDSHGAVSKETAVAMAEGVRNLIHTSLGLAVTGIAGPDGDTPNKPIGLVYIALASEKGASYRKFHFPGNRLAVRMGTVNAALSMVRSFLQEK</sequence>
<evidence type="ECO:0000259" key="2">
    <source>
        <dbReference type="SMART" id="SM00852"/>
    </source>
</evidence>
<dbReference type="Pfam" id="PF02464">
    <property type="entry name" value="CinA"/>
    <property type="match status" value="1"/>
</dbReference>
<evidence type="ECO:0000313" key="3">
    <source>
        <dbReference type="EMBL" id="MDF9407436.1"/>
    </source>
</evidence>
<dbReference type="InterPro" id="IPR041424">
    <property type="entry name" value="CinA_KH"/>
</dbReference>
<dbReference type="NCBIfam" id="NF001813">
    <property type="entry name" value="PRK00549.1"/>
    <property type="match status" value="1"/>
</dbReference>
<accession>A0A9X4JV18</accession>
<evidence type="ECO:0000313" key="4">
    <source>
        <dbReference type="Proteomes" id="UP001154312"/>
    </source>
</evidence>
<dbReference type="SMART" id="SM00852">
    <property type="entry name" value="MoCF_biosynth"/>
    <property type="match status" value="1"/>
</dbReference>
<dbReference type="CDD" id="cd00885">
    <property type="entry name" value="cinA"/>
    <property type="match status" value="1"/>
</dbReference>
<dbReference type="RefSeq" id="WP_277442670.1">
    <property type="nucleotide sequence ID" value="NZ_JAKOAV010000004.1"/>
</dbReference>
<dbReference type="SUPFAM" id="SSF53218">
    <property type="entry name" value="Molybdenum cofactor biosynthesis proteins"/>
    <property type="match status" value="1"/>
</dbReference>
<dbReference type="Proteomes" id="UP001154312">
    <property type="component" value="Unassembled WGS sequence"/>
</dbReference>